<evidence type="ECO:0000256" key="1">
    <source>
        <dbReference type="SAM" id="MobiDB-lite"/>
    </source>
</evidence>
<name>A0ABS8XJF3_9BURK</name>
<gene>
    <name evidence="2" type="ORF">LXT12_15760</name>
</gene>
<keyword evidence="3" id="KW-1185">Reference proteome</keyword>
<dbReference type="RefSeq" id="WP_233393150.1">
    <property type="nucleotide sequence ID" value="NZ_JAJTWT010000006.1"/>
</dbReference>
<dbReference type="Proteomes" id="UP001201463">
    <property type="component" value="Unassembled WGS sequence"/>
</dbReference>
<dbReference type="InterPro" id="IPR006311">
    <property type="entry name" value="TAT_signal"/>
</dbReference>
<sequence length="242" mass="25001">MNERTPSDPELGGPAGPSAPPAASGRVVASRRQFAKAGAAAPVVLGSLLSKPALASQAYNCTVSGQMSGNASPRPGKVDCKTIGKSPGYWKNAASWPAGTVKGVMPAGNCSFANNTKGTVFGGFTSGGQALVDAFRYKSESSNCNVYGSRDPVFSTCSSKASMLQVLNTPGGLNDTMIYALGRATVATILNALSVGTDYPITVAQAIKMFNAVCPLGGKYQVNGSVYWDDNQVLAYFQSLYS</sequence>
<organism evidence="2 3">
    <name type="scientific">Pelomonas caseinilytica</name>
    <dbReference type="NCBI Taxonomy" id="2906763"/>
    <lineage>
        <taxon>Bacteria</taxon>
        <taxon>Pseudomonadati</taxon>
        <taxon>Pseudomonadota</taxon>
        <taxon>Betaproteobacteria</taxon>
        <taxon>Burkholderiales</taxon>
        <taxon>Sphaerotilaceae</taxon>
        <taxon>Roseateles</taxon>
    </lineage>
</organism>
<comment type="caution">
    <text evidence="2">The sequence shown here is derived from an EMBL/GenBank/DDBJ whole genome shotgun (WGS) entry which is preliminary data.</text>
</comment>
<dbReference type="PROSITE" id="PS51318">
    <property type="entry name" value="TAT"/>
    <property type="match status" value="1"/>
</dbReference>
<evidence type="ECO:0000313" key="2">
    <source>
        <dbReference type="EMBL" id="MCE4538708.1"/>
    </source>
</evidence>
<proteinExistence type="predicted"/>
<feature type="region of interest" description="Disordered" evidence="1">
    <location>
        <begin position="1"/>
        <end position="27"/>
    </location>
</feature>
<protein>
    <recommendedName>
        <fullName evidence="4">Tat (Twin-arginine translocation) pathway signal sequence</fullName>
    </recommendedName>
</protein>
<evidence type="ECO:0000313" key="3">
    <source>
        <dbReference type="Proteomes" id="UP001201463"/>
    </source>
</evidence>
<accession>A0ABS8XJF3</accession>
<evidence type="ECO:0008006" key="4">
    <source>
        <dbReference type="Google" id="ProtNLM"/>
    </source>
</evidence>
<dbReference type="EMBL" id="JAJTWT010000006">
    <property type="protein sequence ID" value="MCE4538708.1"/>
    <property type="molecule type" value="Genomic_DNA"/>
</dbReference>
<reference evidence="2 3" key="1">
    <citation type="submission" date="2021-12" db="EMBL/GenBank/DDBJ databases">
        <title>Genome seq of p7.</title>
        <authorList>
            <person name="Seo T."/>
        </authorList>
    </citation>
    <scope>NUCLEOTIDE SEQUENCE [LARGE SCALE GENOMIC DNA]</scope>
    <source>
        <strain evidence="2 3">P7</strain>
    </source>
</reference>